<sequence>VEEFVTFLTEEFVSPGIPYRKNRYFPSLTEVQPLGIHHDRLTATVTVVTFFPERGPAIRDPPRQTHNHGHRKRWCRFEESFNLLSGYVQLGESYGGGSKTLRPGGRWKKKYRNRNRLLLLFVIFVVAF</sequence>
<dbReference type="AlphaFoldDB" id="V4SST7"/>
<evidence type="ECO:0000313" key="2">
    <source>
        <dbReference type="Proteomes" id="UP000030687"/>
    </source>
</evidence>
<proteinExistence type="predicted"/>
<dbReference type="Gramene" id="ESR40181">
    <property type="protein sequence ID" value="ESR40181"/>
    <property type="gene ID" value="CICLE_v10026977mg"/>
</dbReference>
<organism evidence="1 2">
    <name type="scientific">Citrus clementina</name>
    <name type="common">Clementine</name>
    <name type="synonym">Citrus deliciosa x Citrus sinensis</name>
    <dbReference type="NCBI Taxonomy" id="85681"/>
    <lineage>
        <taxon>Eukaryota</taxon>
        <taxon>Viridiplantae</taxon>
        <taxon>Streptophyta</taxon>
        <taxon>Embryophyta</taxon>
        <taxon>Tracheophyta</taxon>
        <taxon>Spermatophyta</taxon>
        <taxon>Magnoliopsida</taxon>
        <taxon>eudicotyledons</taxon>
        <taxon>Gunneridae</taxon>
        <taxon>Pentapetalae</taxon>
        <taxon>rosids</taxon>
        <taxon>malvids</taxon>
        <taxon>Sapindales</taxon>
        <taxon>Rutaceae</taxon>
        <taxon>Aurantioideae</taxon>
        <taxon>Citrus</taxon>
    </lineage>
</organism>
<protein>
    <submittedName>
        <fullName evidence="1">Uncharacterized protein</fullName>
    </submittedName>
</protein>
<dbReference type="EMBL" id="KI536925">
    <property type="protein sequence ID" value="ESR40181.1"/>
    <property type="molecule type" value="Genomic_DNA"/>
</dbReference>
<dbReference type="KEGG" id="cic:CICLE_v10026977mg"/>
<dbReference type="Proteomes" id="UP000030687">
    <property type="component" value="Unassembled WGS sequence"/>
</dbReference>
<accession>V4SST7</accession>
<name>V4SST7_CITCL</name>
<feature type="non-terminal residue" evidence="1">
    <location>
        <position position="1"/>
    </location>
</feature>
<gene>
    <name evidence="1" type="ORF">CICLE_v10026977mg</name>
</gene>
<keyword evidence="2" id="KW-1185">Reference proteome</keyword>
<reference evidence="1 2" key="1">
    <citation type="submission" date="2013-10" db="EMBL/GenBank/DDBJ databases">
        <authorList>
            <consortium name="International Citrus Genome Consortium"/>
            <person name="Jenkins J."/>
            <person name="Schmutz J."/>
            <person name="Prochnik S."/>
            <person name="Rokhsar D."/>
            <person name="Gmitter F."/>
            <person name="Ollitrault P."/>
            <person name="Machado M."/>
            <person name="Talon M."/>
            <person name="Wincker P."/>
            <person name="Jaillon O."/>
            <person name="Morgante M."/>
        </authorList>
    </citation>
    <scope>NUCLEOTIDE SEQUENCE</scope>
    <source>
        <strain evidence="2">cv. Clemenules</strain>
    </source>
</reference>
<dbReference type="InParanoid" id="V4SST7"/>
<evidence type="ECO:0000313" key="1">
    <source>
        <dbReference type="EMBL" id="ESR40181.1"/>
    </source>
</evidence>